<name>A0AAW2YNS6_9EUKA</name>
<evidence type="ECO:0000313" key="7">
    <source>
        <dbReference type="Proteomes" id="UP001431209"/>
    </source>
</evidence>
<accession>A0AAW2YNS6</accession>
<comment type="caution">
    <text evidence="6">The sequence shown here is derived from an EMBL/GenBank/DDBJ whole genome shotgun (WGS) entry which is preliminary data.</text>
</comment>
<keyword evidence="4" id="KW-1133">Transmembrane helix</keyword>
<evidence type="ECO:0000313" key="6">
    <source>
        <dbReference type="EMBL" id="KAL0478780.1"/>
    </source>
</evidence>
<protein>
    <submittedName>
        <fullName evidence="6">N-acetylglucosaminyltransferase</fullName>
    </submittedName>
</protein>
<proteinExistence type="predicted"/>
<dbReference type="InterPro" id="IPR049625">
    <property type="entry name" value="Glyco_transf_61_cat"/>
</dbReference>
<sequence>MLIKRSFTKEIIIFALVGATLLYIYNYYSLPFEGIREHISSHGSQNYRRSHDVCIPETFESTITIINGKERLAPQNAFIFPPLSEDLKCLPLKDGKLTNTFMSSSSFGLIPPKSSEWNETVHEVAMYVAKKDTLRSMTRPTMQPESDKLMCERKDATKEFARFLCDADMNDEEPHKFTYLTHHAGSRIWLSYIDCGYADFGSNQPICTQALYNEKGHITQQTSNIREGEPIIDYEQLGVIPVVCYSEAYGHWPTEIIHKLIFMWNTLPKGVPLLVPKGTYPHFQLLLDEGVLDRSCREAIKQNDTTSRARRMWFLKPEDEKPIAAISAHNHFVYRYARQVYRDYLSKRANHNENTIVIIRRPNTRAFKNFDEIHKAISDKYSSKYKIIVFQPKGSFLDQGMVFYNAKLVVAAHGAGLSNQMFMQEGSSLIEIGPLSTDMPLPSMYYGIAQALKIKYHLMLTPGQIYGGDLSPDIDEVMRNVEASLKN</sequence>
<keyword evidence="2" id="KW-0808">Transferase</keyword>
<keyword evidence="7" id="KW-1185">Reference proteome</keyword>
<dbReference type="EMBL" id="JAOPGA020000467">
    <property type="protein sequence ID" value="KAL0478780.1"/>
    <property type="molecule type" value="Genomic_DNA"/>
</dbReference>
<dbReference type="InterPro" id="IPR007657">
    <property type="entry name" value="Glycosyltransferase_61"/>
</dbReference>
<feature type="transmembrane region" description="Helical" evidence="4">
    <location>
        <begin position="12"/>
        <end position="30"/>
    </location>
</feature>
<dbReference type="Proteomes" id="UP001431209">
    <property type="component" value="Unassembled WGS sequence"/>
</dbReference>
<keyword evidence="3" id="KW-0325">Glycoprotein</keyword>
<keyword evidence="4" id="KW-0472">Membrane</keyword>
<evidence type="ECO:0000256" key="3">
    <source>
        <dbReference type="ARBA" id="ARBA00023180"/>
    </source>
</evidence>
<keyword evidence="4" id="KW-0812">Transmembrane</keyword>
<reference evidence="6 7" key="1">
    <citation type="submission" date="2024-03" db="EMBL/GenBank/DDBJ databases">
        <title>The Acrasis kona genome and developmental transcriptomes reveal deep origins of eukaryotic multicellular pathways.</title>
        <authorList>
            <person name="Sheikh S."/>
            <person name="Fu C.-J."/>
            <person name="Brown M.W."/>
            <person name="Baldauf S.L."/>
        </authorList>
    </citation>
    <scope>NUCLEOTIDE SEQUENCE [LARGE SCALE GENOMIC DNA]</scope>
    <source>
        <strain evidence="6 7">ATCC MYA-3509</strain>
    </source>
</reference>
<dbReference type="AlphaFoldDB" id="A0AAW2YNS6"/>
<keyword evidence="1 6" id="KW-0328">Glycosyltransferase</keyword>
<gene>
    <name evidence="6" type="ORF">AKO1_008358</name>
</gene>
<evidence type="ECO:0000256" key="4">
    <source>
        <dbReference type="SAM" id="Phobius"/>
    </source>
</evidence>
<organism evidence="6 7">
    <name type="scientific">Acrasis kona</name>
    <dbReference type="NCBI Taxonomy" id="1008807"/>
    <lineage>
        <taxon>Eukaryota</taxon>
        <taxon>Discoba</taxon>
        <taxon>Heterolobosea</taxon>
        <taxon>Tetramitia</taxon>
        <taxon>Eutetramitia</taxon>
        <taxon>Acrasidae</taxon>
        <taxon>Acrasis</taxon>
    </lineage>
</organism>
<dbReference type="GO" id="GO:0016757">
    <property type="term" value="F:glycosyltransferase activity"/>
    <property type="evidence" value="ECO:0007669"/>
    <property type="project" value="UniProtKB-KW"/>
</dbReference>
<evidence type="ECO:0000259" key="5">
    <source>
        <dbReference type="Pfam" id="PF04577"/>
    </source>
</evidence>
<dbReference type="PANTHER" id="PTHR20961">
    <property type="entry name" value="GLYCOSYLTRANSFERASE"/>
    <property type="match status" value="1"/>
</dbReference>
<evidence type="ECO:0000256" key="1">
    <source>
        <dbReference type="ARBA" id="ARBA00022676"/>
    </source>
</evidence>
<evidence type="ECO:0000256" key="2">
    <source>
        <dbReference type="ARBA" id="ARBA00022679"/>
    </source>
</evidence>
<feature type="domain" description="Glycosyltransferase 61 catalytic" evidence="5">
    <location>
        <begin position="249"/>
        <end position="430"/>
    </location>
</feature>
<dbReference type="Pfam" id="PF04577">
    <property type="entry name" value="Glyco_transf_61"/>
    <property type="match status" value="1"/>
</dbReference>